<feature type="compositionally biased region" description="Basic and acidic residues" evidence="1">
    <location>
        <begin position="130"/>
        <end position="149"/>
    </location>
</feature>
<keyword evidence="4" id="KW-1185">Reference proteome</keyword>
<evidence type="ECO:0000259" key="2">
    <source>
        <dbReference type="Pfam" id="PF20681"/>
    </source>
</evidence>
<sequence>MADVDRLLLLIESELPLGRDEWERLATSFNANRPRGAPKRDFESLRRKFKVLYRKRKPTGMPNMPPHIKKAKDVKQAIDDKANVVEMDDVAVEDRSIEPDFSFEAEPDDSFYVYGDGNSDGDGDGVQLSKNERKAEERRVEEEKRRREEIAAREARYLADKADAAERRHQEKLERVERARRERDGSRARMQGLVMLINAIKKNA</sequence>
<comment type="caution">
    <text evidence="3">The sequence shown here is derived from an EMBL/GenBank/DDBJ whole genome shotgun (WGS) entry which is preliminary data.</text>
</comment>
<feature type="domain" description="DUF6818" evidence="2">
    <location>
        <begin position="16"/>
        <end position="90"/>
    </location>
</feature>
<organism evidence="3 4">
    <name type="scientific">Phytophthora fragariaefolia</name>
    <dbReference type="NCBI Taxonomy" id="1490495"/>
    <lineage>
        <taxon>Eukaryota</taxon>
        <taxon>Sar</taxon>
        <taxon>Stramenopiles</taxon>
        <taxon>Oomycota</taxon>
        <taxon>Peronosporomycetes</taxon>
        <taxon>Peronosporales</taxon>
        <taxon>Peronosporaceae</taxon>
        <taxon>Phytophthora</taxon>
    </lineage>
</organism>
<dbReference type="EMBL" id="BSXT01002993">
    <property type="protein sequence ID" value="GMF51979.1"/>
    <property type="molecule type" value="Genomic_DNA"/>
</dbReference>
<dbReference type="Proteomes" id="UP001165121">
    <property type="component" value="Unassembled WGS sequence"/>
</dbReference>
<dbReference type="InterPro" id="IPR049203">
    <property type="entry name" value="DUF6818"/>
</dbReference>
<proteinExistence type="predicted"/>
<accession>A0A9W6Y3A1</accession>
<dbReference type="Pfam" id="PF20681">
    <property type="entry name" value="DUF6818"/>
    <property type="match status" value="1"/>
</dbReference>
<evidence type="ECO:0000313" key="3">
    <source>
        <dbReference type="EMBL" id="GMF51979.1"/>
    </source>
</evidence>
<name>A0A9W6Y3A1_9STRA</name>
<dbReference type="OrthoDB" id="127849at2759"/>
<evidence type="ECO:0000256" key="1">
    <source>
        <dbReference type="SAM" id="MobiDB-lite"/>
    </source>
</evidence>
<feature type="region of interest" description="Disordered" evidence="1">
    <location>
        <begin position="161"/>
        <end position="185"/>
    </location>
</feature>
<dbReference type="PANTHER" id="PTHR34409">
    <property type="entry name" value="SET DOMAIN-CONTAINING PROTEIN"/>
    <property type="match status" value="1"/>
</dbReference>
<evidence type="ECO:0000313" key="4">
    <source>
        <dbReference type="Proteomes" id="UP001165121"/>
    </source>
</evidence>
<protein>
    <submittedName>
        <fullName evidence="3">Unnamed protein product</fullName>
    </submittedName>
</protein>
<feature type="region of interest" description="Disordered" evidence="1">
    <location>
        <begin position="115"/>
        <end position="149"/>
    </location>
</feature>
<dbReference type="AlphaFoldDB" id="A0A9W6Y3A1"/>
<reference evidence="3" key="1">
    <citation type="submission" date="2023-04" db="EMBL/GenBank/DDBJ databases">
        <title>Phytophthora fragariaefolia NBRC 109709.</title>
        <authorList>
            <person name="Ichikawa N."/>
            <person name="Sato H."/>
            <person name="Tonouchi N."/>
        </authorList>
    </citation>
    <scope>NUCLEOTIDE SEQUENCE</scope>
    <source>
        <strain evidence="3">NBRC 109709</strain>
    </source>
</reference>
<dbReference type="PANTHER" id="PTHR34409:SF1">
    <property type="entry name" value="MYB-LIKE DOMAIN-CONTAINING PROTEIN"/>
    <property type="match status" value="1"/>
</dbReference>
<gene>
    <name evidence="3" type="ORF">Pfra01_002120000</name>
</gene>